<evidence type="ECO:0000313" key="2">
    <source>
        <dbReference type="Proteomes" id="UP000607559"/>
    </source>
</evidence>
<dbReference type="EMBL" id="BMJC01000003">
    <property type="protein sequence ID" value="GGB04292.1"/>
    <property type="molecule type" value="Genomic_DNA"/>
</dbReference>
<organism evidence="1 2">
    <name type="scientific">Puia dinghuensis</name>
    <dbReference type="NCBI Taxonomy" id="1792502"/>
    <lineage>
        <taxon>Bacteria</taxon>
        <taxon>Pseudomonadati</taxon>
        <taxon>Bacteroidota</taxon>
        <taxon>Chitinophagia</taxon>
        <taxon>Chitinophagales</taxon>
        <taxon>Chitinophagaceae</taxon>
        <taxon>Puia</taxon>
    </lineage>
</organism>
<evidence type="ECO:0000313" key="1">
    <source>
        <dbReference type="EMBL" id="GGB04292.1"/>
    </source>
</evidence>
<dbReference type="Proteomes" id="UP000607559">
    <property type="component" value="Unassembled WGS sequence"/>
</dbReference>
<dbReference type="AlphaFoldDB" id="A0A8J2UDV0"/>
<sequence>MTATWFIHVLFPQQYLPSLRFFTIGIVRNISTFDTNGMQLGYIFCFSQKVWHLPKRFSQIVHIKPGDDYPNTPNRKLVADFRQLIIEKLGLVDADNIDIPCQ</sequence>
<comment type="caution">
    <text evidence="1">The sequence shown here is derived from an EMBL/GenBank/DDBJ whole genome shotgun (WGS) entry which is preliminary data.</text>
</comment>
<gene>
    <name evidence="1" type="ORF">GCM10011511_29520</name>
</gene>
<accession>A0A8J2UDV0</accession>
<protein>
    <submittedName>
        <fullName evidence="1">Uncharacterized protein</fullName>
    </submittedName>
</protein>
<name>A0A8J2UDV0_9BACT</name>
<reference evidence="1" key="1">
    <citation type="journal article" date="2014" name="Int. J. Syst. Evol. Microbiol.">
        <title>Complete genome sequence of Corynebacterium casei LMG S-19264T (=DSM 44701T), isolated from a smear-ripened cheese.</title>
        <authorList>
            <consortium name="US DOE Joint Genome Institute (JGI-PGF)"/>
            <person name="Walter F."/>
            <person name="Albersmeier A."/>
            <person name="Kalinowski J."/>
            <person name="Ruckert C."/>
        </authorList>
    </citation>
    <scope>NUCLEOTIDE SEQUENCE</scope>
    <source>
        <strain evidence="1">CGMCC 1.15448</strain>
    </source>
</reference>
<keyword evidence="2" id="KW-1185">Reference proteome</keyword>
<proteinExistence type="predicted"/>
<reference evidence="1" key="2">
    <citation type="submission" date="2020-09" db="EMBL/GenBank/DDBJ databases">
        <authorList>
            <person name="Sun Q."/>
            <person name="Zhou Y."/>
        </authorList>
    </citation>
    <scope>NUCLEOTIDE SEQUENCE</scope>
    <source>
        <strain evidence="1">CGMCC 1.15448</strain>
    </source>
</reference>